<protein>
    <submittedName>
        <fullName evidence="3">Lipoprotein</fullName>
    </submittedName>
</protein>
<sequence>MVVTGWFVLLVAVGVVPIVATSNPLVLAGWLLLCLLLLVTDALLAASPRAVRLSRELPAAIRLGESAEARLTLANTGRRRMHGVARDAWQPSAGASPRRFRVSVAPGRQSVTSTTLTPFRRGERTASAVTVRAYGPLRLGGRQATHPLPGAVRVLPRFSSRKHLPSRLARLRELDGRTSVMIRGQGTEFDSLREYVRGDDVRSIDWRATARRQDLVVRTWRPERDRRVVVVIDSGRTSAARIGDEPRLDTAFESALLLGALASRAGDRVDLAIVDRRVRGRVQGASGAALLSSMVTTMAPIDPDLVETDWTAVPALVRAITTQRSLIVLATTLDAPGAARNLLAAVPQLTARHLVVVASVVDPALSEAAHERSSREQVYRAASAERALLDIARVSAALRQLGADVVTGSPPTCRPPWPTTTSPSRPRAACSRPSRPRLPRGRGSGVPAAVARARRRRRGQPATSCRDPASNSSRSPVCPARNARPPITHW</sequence>
<dbReference type="PANTHER" id="PTHR33608">
    <property type="entry name" value="BLL2464 PROTEIN"/>
    <property type="match status" value="1"/>
</dbReference>
<evidence type="ECO:0000259" key="2">
    <source>
        <dbReference type="Pfam" id="PF01882"/>
    </source>
</evidence>
<organism evidence="3 4">
    <name type="scientific">Frondihabitans sucicola</name>
    <dbReference type="NCBI Taxonomy" id="1268041"/>
    <lineage>
        <taxon>Bacteria</taxon>
        <taxon>Bacillati</taxon>
        <taxon>Actinomycetota</taxon>
        <taxon>Actinomycetes</taxon>
        <taxon>Micrococcales</taxon>
        <taxon>Microbacteriaceae</taxon>
        <taxon>Frondihabitans</taxon>
    </lineage>
</organism>
<evidence type="ECO:0000313" key="3">
    <source>
        <dbReference type="EMBL" id="BDZ51478.1"/>
    </source>
</evidence>
<feature type="domain" description="DUF58" evidence="2">
    <location>
        <begin position="192"/>
        <end position="364"/>
    </location>
</feature>
<dbReference type="Proteomes" id="UP001321486">
    <property type="component" value="Chromosome"/>
</dbReference>
<name>A0ABN6Y2P3_9MICO</name>
<accession>A0ABN6Y2P3</accession>
<feature type="region of interest" description="Disordered" evidence="1">
    <location>
        <begin position="405"/>
        <end position="490"/>
    </location>
</feature>
<dbReference type="EMBL" id="AP027732">
    <property type="protein sequence ID" value="BDZ51478.1"/>
    <property type="molecule type" value="Genomic_DNA"/>
</dbReference>
<keyword evidence="4" id="KW-1185">Reference proteome</keyword>
<dbReference type="Pfam" id="PF01882">
    <property type="entry name" value="DUF58"/>
    <property type="match status" value="1"/>
</dbReference>
<reference evidence="4" key="1">
    <citation type="journal article" date="2019" name="Int. J. Syst. Evol. Microbiol.">
        <title>The Global Catalogue of Microorganisms (GCM) 10K type strain sequencing project: providing services to taxonomists for standard genome sequencing and annotation.</title>
        <authorList>
            <consortium name="The Broad Institute Genomics Platform"/>
            <consortium name="The Broad Institute Genome Sequencing Center for Infectious Disease"/>
            <person name="Wu L."/>
            <person name="Ma J."/>
        </authorList>
    </citation>
    <scope>NUCLEOTIDE SEQUENCE [LARGE SCALE GENOMIC DNA]</scope>
    <source>
        <strain evidence="4">NBRC 108728</strain>
    </source>
</reference>
<proteinExistence type="predicted"/>
<dbReference type="PANTHER" id="PTHR33608:SF3">
    <property type="entry name" value="SLR2013 PROTEIN"/>
    <property type="match status" value="1"/>
</dbReference>
<keyword evidence="3" id="KW-0449">Lipoprotein</keyword>
<evidence type="ECO:0000313" key="4">
    <source>
        <dbReference type="Proteomes" id="UP001321486"/>
    </source>
</evidence>
<feature type="compositionally biased region" description="Low complexity" evidence="1">
    <location>
        <begin position="419"/>
        <end position="433"/>
    </location>
</feature>
<evidence type="ECO:0000256" key="1">
    <source>
        <dbReference type="SAM" id="MobiDB-lite"/>
    </source>
</evidence>
<gene>
    <name evidence="3" type="ORF">GCM10025867_37190</name>
</gene>
<dbReference type="InterPro" id="IPR002881">
    <property type="entry name" value="DUF58"/>
</dbReference>